<keyword evidence="2" id="KW-1185">Reference proteome</keyword>
<organism evidence="1 2">
    <name type="scientific">Lupinus albus</name>
    <name type="common">White lupine</name>
    <name type="synonym">Lupinus termis</name>
    <dbReference type="NCBI Taxonomy" id="3870"/>
    <lineage>
        <taxon>Eukaryota</taxon>
        <taxon>Viridiplantae</taxon>
        <taxon>Streptophyta</taxon>
        <taxon>Embryophyta</taxon>
        <taxon>Tracheophyta</taxon>
        <taxon>Spermatophyta</taxon>
        <taxon>Magnoliopsida</taxon>
        <taxon>eudicotyledons</taxon>
        <taxon>Gunneridae</taxon>
        <taxon>Pentapetalae</taxon>
        <taxon>rosids</taxon>
        <taxon>fabids</taxon>
        <taxon>Fabales</taxon>
        <taxon>Fabaceae</taxon>
        <taxon>Papilionoideae</taxon>
        <taxon>50 kb inversion clade</taxon>
        <taxon>genistoids sensu lato</taxon>
        <taxon>core genistoids</taxon>
        <taxon>Genisteae</taxon>
        <taxon>Lupinus</taxon>
    </lineage>
</organism>
<gene>
    <name evidence="1" type="ORF">Lalb_Chr07g0179401</name>
</gene>
<accession>A0A6A4Q8T4</accession>
<evidence type="ECO:0000313" key="2">
    <source>
        <dbReference type="Proteomes" id="UP000447434"/>
    </source>
</evidence>
<name>A0A6A4Q8T4_LUPAL</name>
<evidence type="ECO:0000313" key="1">
    <source>
        <dbReference type="EMBL" id="KAE9609754.1"/>
    </source>
</evidence>
<dbReference type="AlphaFoldDB" id="A0A6A4Q8T4"/>
<dbReference type="Proteomes" id="UP000447434">
    <property type="component" value="Chromosome 7"/>
</dbReference>
<protein>
    <submittedName>
        <fullName evidence="1">Uncharacterized protein</fullName>
    </submittedName>
</protein>
<sequence length="71" mass="8620">MIMSTGHFLSRADKRVQLINYRTPHKLIMLYYKVTVSDLNELQLRLFMFDGVSNEYKNRRTEDSLPYRYKN</sequence>
<comment type="caution">
    <text evidence="1">The sequence shown here is derived from an EMBL/GenBank/DDBJ whole genome shotgun (WGS) entry which is preliminary data.</text>
</comment>
<proteinExistence type="predicted"/>
<dbReference type="EMBL" id="WOCE01000007">
    <property type="protein sequence ID" value="KAE9609754.1"/>
    <property type="molecule type" value="Genomic_DNA"/>
</dbReference>
<reference evidence="2" key="1">
    <citation type="journal article" date="2020" name="Nat. Commun.">
        <title>Genome sequence of the cluster root forming white lupin.</title>
        <authorList>
            <person name="Hufnagel B."/>
            <person name="Marques A."/>
            <person name="Soriano A."/>
            <person name="Marques L."/>
            <person name="Divol F."/>
            <person name="Doumas P."/>
            <person name="Sallet E."/>
            <person name="Mancinotti D."/>
            <person name="Carrere S."/>
            <person name="Marande W."/>
            <person name="Arribat S."/>
            <person name="Keller J."/>
            <person name="Huneau C."/>
            <person name="Blein T."/>
            <person name="Aime D."/>
            <person name="Laguerre M."/>
            <person name="Taylor J."/>
            <person name="Schubert V."/>
            <person name="Nelson M."/>
            <person name="Geu-Flores F."/>
            <person name="Crespi M."/>
            <person name="Gallardo-Guerrero K."/>
            <person name="Delaux P.-M."/>
            <person name="Salse J."/>
            <person name="Berges H."/>
            <person name="Guyot R."/>
            <person name="Gouzy J."/>
            <person name="Peret B."/>
        </authorList>
    </citation>
    <scope>NUCLEOTIDE SEQUENCE [LARGE SCALE GENOMIC DNA]</scope>
    <source>
        <strain evidence="2">cv. Amiga</strain>
    </source>
</reference>